<protein>
    <submittedName>
        <fullName evidence="4">Uncharacterized protein LOC108670626</fullName>
    </submittedName>
</protein>
<evidence type="ECO:0000259" key="2">
    <source>
        <dbReference type="Pfam" id="PF08212"/>
    </source>
</evidence>
<gene>
    <name evidence="4" type="primary">LOC108670626</name>
</gene>
<dbReference type="InterPro" id="IPR000566">
    <property type="entry name" value="Lipocln_cytosolic_FA-bd_dom"/>
</dbReference>
<dbReference type="GO" id="GO:0031409">
    <property type="term" value="F:pigment binding"/>
    <property type="evidence" value="ECO:0007669"/>
    <property type="project" value="InterPro"/>
</dbReference>
<dbReference type="GO" id="GO:0006629">
    <property type="term" value="P:lipid metabolic process"/>
    <property type="evidence" value="ECO:0007669"/>
    <property type="project" value="TreeGrafter"/>
</dbReference>
<name>A0A8B7NIX0_HYAAZ</name>
<dbReference type="KEGG" id="hazt:108670626"/>
<dbReference type="PANTHER" id="PTHR10612">
    <property type="entry name" value="APOLIPOPROTEIN D"/>
    <property type="match status" value="1"/>
</dbReference>
<dbReference type="RefSeq" id="XP_018013585.1">
    <property type="nucleotide sequence ID" value="XM_018158096.1"/>
</dbReference>
<evidence type="ECO:0000313" key="4">
    <source>
        <dbReference type="RefSeq" id="XP_018013585.1"/>
    </source>
</evidence>
<dbReference type="GO" id="GO:0005737">
    <property type="term" value="C:cytoplasm"/>
    <property type="evidence" value="ECO:0007669"/>
    <property type="project" value="TreeGrafter"/>
</dbReference>
<dbReference type="GeneID" id="108670626"/>
<dbReference type="Pfam" id="PF08212">
    <property type="entry name" value="Lipocalin_2"/>
    <property type="match status" value="1"/>
</dbReference>
<reference evidence="4" key="1">
    <citation type="submission" date="2025-08" db="UniProtKB">
        <authorList>
            <consortium name="RefSeq"/>
        </authorList>
    </citation>
    <scope>IDENTIFICATION</scope>
    <source>
        <tissue evidence="4">Whole organism</tissue>
    </source>
</reference>
<organism evidence="3 4">
    <name type="scientific">Hyalella azteca</name>
    <name type="common">Amphipod</name>
    <dbReference type="NCBI Taxonomy" id="294128"/>
    <lineage>
        <taxon>Eukaryota</taxon>
        <taxon>Metazoa</taxon>
        <taxon>Ecdysozoa</taxon>
        <taxon>Arthropoda</taxon>
        <taxon>Crustacea</taxon>
        <taxon>Multicrustacea</taxon>
        <taxon>Malacostraca</taxon>
        <taxon>Eumalacostraca</taxon>
        <taxon>Peracarida</taxon>
        <taxon>Amphipoda</taxon>
        <taxon>Senticaudata</taxon>
        <taxon>Talitrida</taxon>
        <taxon>Talitroidea</taxon>
        <taxon>Hyalellidae</taxon>
        <taxon>Hyalella</taxon>
    </lineage>
</organism>
<keyword evidence="1" id="KW-1015">Disulfide bond</keyword>
<dbReference type="SUPFAM" id="SSF50814">
    <property type="entry name" value="Lipocalins"/>
    <property type="match status" value="1"/>
</dbReference>
<dbReference type="Gene3D" id="2.40.128.20">
    <property type="match status" value="1"/>
</dbReference>
<evidence type="ECO:0000256" key="1">
    <source>
        <dbReference type="ARBA" id="ARBA00023157"/>
    </source>
</evidence>
<evidence type="ECO:0000313" key="3">
    <source>
        <dbReference type="Proteomes" id="UP000694843"/>
    </source>
</evidence>
<dbReference type="InterPro" id="IPR003057">
    <property type="entry name" value="Invtbrt_color"/>
</dbReference>
<dbReference type="PANTHER" id="PTHR10612:SF34">
    <property type="entry name" value="APOLIPOPROTEIN D"/>
    <property type="match status" value="1"/>
</dbReference>
<dbReference type="GO" id="GO:0000302">
    <property type="term" value="P:response to reactive oxygen species"/>
    <property type="evidence" value="ECO:0007669"/>
    <property type="project" value="TreeGrafter"/>
</dbReference>
<dbReference type="AlphaFoldDB" id="A0A8B7NIX0"/>
<feature type="domain" description="Lipocalin/cytosolic fatty-acid binding" evidence="2">
    <location>
        <begin position="235"/>
        <end position="378"/>
    </location>
</feature>
<dbReference type="Proteomes" id="UP000694843">
    <property type="component" value="Unplaced"/>
</dbReference>
<proteinExistence type="predicted"/>
<dbReference type="PRINTS" id="PR01273">
    <property type="entry name" value="INVTBRTCOLOR"/>
</dbReference>
<dbReference type="OrthoDB" id="565904at2759"/>
<sequence length="464" mass="50905">MLVEICKGQNTDHRIHDDKSTRTVKNFAGNVDDTRTCQPCDERLGLSSSFLPVKIIVENKVVLNNLTAVASEFTENVLVNKEYSSIGHSVREEDEEYYNWCAPRKTYGRNMVMFSRIPSTITVTFCSKMARLSLATLVIVTTLLHVLPRALPVSPSVQLLEVPASVPPLLSWVSVMLSLLIPLPSHRSLSALPTTTLPQASLTFLATLPLASPALIPDFIEWGYCSDVQLQDDFDSAKYAGWWWDISRVPSSYEGVVQCTHQNITLKDGAMVVVKEGLTADGLPANKSAIVSVDTSVPHPHPAHLVVDAEGVPSAPYKVLATDYAHYSCVYSCLQFPGVFAEFFWIFARQPTLAEKYRQLCLDHFRSTGIDTSKLVAVLQGEVCPYSGRLETMQRTNHLILQHAMEAPQVGRQLESRSSVSAAGAAADSDNSGTGLQCSYTGHLSAAVVLVLALHTYKTSYDLS</sequence>
<keyword evidence="3" id="KW-1185">Reference proteome</keyword>
<accession>A0A8B7NIX0</accession>
<dbReference type="InterPro" id="IPR012674">
    <property type="entry name" value="Calycin"/>
</dbReference>